<dbReference type="FunFam" id="1.20.140.10:FF:000001">
    <property type="entry name" value="Acyl-CoA dehydrogenase"/>
    <property type="match status" value="1"/>
</dbReference>
<dbReference type="SUPFAM" id="SSF47203">
    <property type="entry name" value="Acyl-CoA dehydrogenase C-terminal domain-like"/>
    <property type="match status" value="1"/>
</dbReference>
<evidence type="ECO:0000259" key="17">
    <source>
        <dbReference type="Pfam" id="PF02771"/>
    </source>
</evidence>
<proteinExistence type="inferred from homology"/>
<dbReference type="Pfam" id="PF02771">
    <property type="entry name" value="Acyl-CoA_dh_N"/>
    <property type="match status" value="1"/>
</dbReference>
<evidence type="ECO:0000256" key="8">
    <source>
        <dbReference type="ARBA" id="ARBA00049552"/>
    </source>
</evidence>
<evidence type="ECO:0000256" key="9">
    <source>
        <dbReference type="ARBA" id="ARBA00050268"/>
    </source>
</evidence>
<comment type="pathway">
    <text evidence="2">Amino-acid degradation; L-valine degradation.</text>
</comment>
<dbReference type="PANTHER" id="PTHR43831">
    <property type="entry name" value="ISOBUTYRYL-COA DEHYDROGENASE"/>
    <property type="match status" value="1"/>
</dbReference>
<dbReference type="Gene3D" id="2.40.110.10">
    <property type="entry name" value="Butyryl-CoA Dehydrogenase, subunit A, domain 2"/>
    <property type="match status" value="1"/>
</dbReference>
<dbReference type="InterPro" id="IPR046373">
    <property type="entry name" value="Acyl-CoA_Oxase/DH_mid-dom_sf"/>
</dbReference>
<protein>
    <recommendedName>
        <fullName evidence="12">Isobutyryl-CoA dehydrogenase, mitochondrial</fullName>
    </recommendedName>
    <alternativeName>
        <fullName evidence="13">Acyl-CoA dehydrogenase family member 8</fullName>
    </alternativeName>
</protein>
<evidence type="ECO:0000256" key="12">
    <source>
        <dbReference type="ARBA" id="ARBA00071686"/>
    </source>
</evidence>
<dbReference type="PIRSF" id="PIRSF016578">
    <property type="entry name" value="HsaA"/>
    <property type="match status" value="1"/>
</dbReference>
<dbReference type="PROSITE" id="PS00072">
    <property type="entry name" value="ACYL_COA_DH_1"/>
    <property type="match status" value="1"/>
</dbReference>
<comment type="catalytic activity">
    <reaction evidence="9">
        <text>propanoyl-CoA + oxidized [electron-transfer flavoprotein] + H(+) = acryloyl-CoA + reduced [electron-transfer flavoprotein]</text>
        <dbReference type="Rhea" id="RHEA:31287"/>
        <dbReference type="Rhea" id="RHEA-COMP:10685"/>
        <dbReference type="Rhea" id="RHEA-COMP:10686"/>
        <dbReference type="ChEBI" id="CHEBI:15378"/>
        <dbReference type="ChEBI" id="CHEBI:57367"/>
        <dbReference type="ChEBI" id="CHEBI:57392"/>
        <dbReference type="ChEBI" id="CHEBI:57692"/>
        <dbReference type="ChEBI" id="CHEBI:58307"/>
    </reaction>
    <physiologicalReaction direction="left-to-right" evidence="9">
        <dbReference type="Rhea" id="RHEA:31288"/>
    </physiologicalReaction>
</comment>
<dbReference type="STRING" id="418985.A0A1V9XN78"/>
<dbReference type="SUPFAM" id="SSF56645">
    <property type="entry name" value="Acyl-CoA dehydrogenase NM domain-like"/>
    <property type="match status" value="1"/>
</dbReference>
<keyword evidence="6 14" id="KW-0274">FAD</keyword>
<comment type="function">
    <text evidence="11">Isobutyryl-CoA dehydrogenase which catalyzes the conversion of 2-methylpropanoyl-CoA to (2E)-2-methylpropenoyl-CoA in the valine catabolic pathway. To a lesser extent, also able to catalyze the oxidation of (2S)-2-methylbutanoyl-CoA.</text>
</comment>
<evidence type="ECO:0000256" key="14">
    <source>
        <dbReference type="RuleBase" id="RU362125"/>
    </source>
</evidence>
<comment type="similarity">
    <text evidence="3 14">Belongs to the acyl-CoA dehydrogenase family.</text>
</comment>
<evidence type="ECO:0000256" key="6">
    <source>
        <dbReference type="ARBA" id="ARBA00022827"/>
    </source>
</evidence>
<evidence type="ECO:0000256" key="2">
    <source>
        <dbReference type="ARBA" id="ARBA00005109"/>
    </source>
</evidence>
<dbReference type="InParanoid" id="A0A1V9XN78"/>
<gene>
    <name evidence="18" type="ORF">BIW11_08811</name>
</gene>
<evidence type="ECO:0000256" key="10">
    <source>
        <dbReference type="ARBA" id="ARBA00052552"/>
    </source>
</evidence>
<dbReference type="InterPro" id="IPR009100">
    <property type="entry name" value="AcylCoA_DH/oxidase_NM_dom_sf"/>
</dbReference>
<dbReference type="Pfam" id="PF02770">
    <property type="entry name" value="Acyl-CoA_dh_M"/>
    <property type="match status" value="1"/>
</dbReference>
<dbReference type="FunFam" id="2.40.110.10:FF:000001">
    <property type="entry name" value="Acyl-CoA dehydrogenase, mitochondrial"/>
    <property type="match status" value="1"/>
</dbReference>
<evidence type="ECO:0000259" key="16">
    <source>
        <dbReference type="Pfam" id="PF02770"/>
    </source>
</evidence>
<evidence type="ECO:0000256" key="3">
    <source>
        <dbReference type="ARBA" id="ARBA00009347"/>
    </source>
</evidence>
<keyword evidence="7 14" id="KW-0560">Oxidoreductase</keyword>
<evidence type="ECO:0000313" key="19">
    <source>
        <dbReference type="Proteomes" id="UP000192247"/>
    </source>
</evidence>
<dbReference type="Proteomes" id="UP000192247">
    <property type="component" value="Unassembled WGS sequence"/>
</dbReference>
<evidence type="ECO:0000256" key="11">
    <source>
        <dbReference type="ARBA" id="ARBA00055070"/>
    </source>
</evidence>
<name>A0A1V9XN78_9ACAR</name>
<keyword evidence="19" id="KW-1185">Reference proteome</keyword>
<dbReference type="Gene3D" id="1.20.140.10">
    <property type="entry name" value="Butyryl-CoA Dehydrogenase, subunit A, domain 3"/>
    <property type="match status" value="1"/>
</dbReference>
<dbReference type="GO" id="GO:0003853">
    <property type="term" value="F:short-chain 2-methyl fatty acyl-CoA dehydrogenase activity"/>
    <property type="evidence" value="ECO:0007669"/>
    <property type="project" value="UniProtKB-EC"/>
</dbReference>
<dbReference type="GO" id="GO:0009083">
    <property type="term" value="P:branched-chain amino acid catabolic process"/>
    <property type="evidence" value="ECO:0007669"/>
    <property type="project" value="UniProtKB-KW"/>
</dbReference>
<dbReference type="PANTHER" id="PTHR43831:SF1">
    <property type="entry name" value="ISOBUTYRYL-COA DEHYDROGENASE, MITOCHONDRIAL"/>
    <property type="match status" value="1"/>
</dbReference>
<evidence type="ECO:0000256" key="5">
    <source>
        <dbReference type="ARBA" id="ARBA00022630"/>
    </source>
</evidence>
<dbReference type="InterPro" id="IPR052547">
    <property type="entry name" value="Mito_Isobutyryl-CoADH"/>
</dbReference>
<evidence type="ECO:0000256" key="7">
    <source>
        <dbReference type="ARBA" id="ARBA00023002"/>
    </source>
</evidence>
<feature type="domain" description="Acyl-CoA oxidase/dehydrogenase middle" evidence="16">
    <location>
        <begin position="154"/>
        <end position="247"/>
    </location>
</feature>
<dbReference type="AlphaFoldDB" id="A0A1V9XN78"/>
<evidence type="ECO:0000256" key="13">
    <source>
        <dbReference type="ARBA" id="ARBA00076026"/>
    </source>
</evidence>
<dbReference type="InterPro" id="IPR006091">
    <property type="entry name" value="Acyl-CoA_Oxase/DH_mid-dom"/>
</dbReference>
<evidence type="ECO:0000313" key="18">
    <source>
        <dbReference type="EMBL" id="OQR74842.1"/>
    </source>
</evidence>
<comment type="cofactor">
    <cofactor evidence="1 14">
        <name>FAD</name>
        <dbReference type="ChEBI" id="CHEBI:57692"/>
    </cofactor>
</comment>
<dbReference type="OrthoDB" id="10254877at2759"/>
<evidence type="ECO:0000259" key="15">
    <source>
        <dbReference type="Pfam" id="PF00441"/>
    </source>
</evidence>
<dbReference type="InterPro" id="IPR037069">
    <property type="entry name" value="AcylCoA_DH/ox_N_sf"/>
</dbReference>
<reference evidence="18 19" key="1">
    <citation type="journal article" date="2017" name="Gigascience">
        <title>Draft genome of the honey bee ectoparasitic mite, Tropilaelaps mercedesae, is shaped by the parasitic life history.</title>
        <authorList>
            <person name="Dong X."/>
            <person name="Armstrong S.D."/>
            <person name="Xia D."/>
            <person name="Makepeace B.L."/>
            <person name="Darby A.C."/>
            <person name="Kadowaki T."/>
        </authorList>
    </citation>
    <scope>NUCLEOTIDE SEQUENCE [LARGE SCALE GENOMIC DNA]</scope>
    <source>
        <strain evidence="18">Wuxi-XJTLU</strain>
    </source>
</reference>
<comment type="catalytic activity">
    <reaction evidence="10">
        <text>2-methylpropanoyl-CoA + oxidized [electron-transfer flavoprotein] + H(+) = 2-methylpropenoyl-CoA + reduced [electron-transfer flavoprotein]</text>
        <dbReference type="Rhea" id="RHEA:44180"/>
        <dbReference type="Rhea" id="RHEA-COMP:10685"/>
        <dbReference type="Rhea" id="RHEA-COMP:10686"/>
        <dbReference type="ChEBI" id="CHEBI:15378"/>
        <dbReference type="ChEBI" id="CHEBI:57338"/>
        <dbReference type="ChEBI" id="CHEBI:57692"/>
        <dbReference type="ChEBI" id="CHEBI:58307"/>
        <dbReference type="ChEBI" id="CHEBI:62500"/>
        <dbReference type="EC" id="1.3.8.5"/>
    </reaction>
    <physiologicalReaction direction="left-to-right" evidence="10">
        <dbReference type="Rhea" id="RHEA:44181"/>
    </physiologicalReaction>
</comment>
<evidence type="ECO:0000256" key="4">
    <source>
        <dbReference type="ARBA" id="ARBA00022456"/>
    </source>
</evidence>
<dbReference type="InterPro" id="IPR006089">
    <property type="entry name" value="Acyl-CoA_DH_CS"/>
</dbReference>
<dbReference type="InterPro" id="IPR013786">
    <property type="entry name" value="AcylCoA_DH/ox_N"/>
</dbReference>
<accession>A0A1V9XN78</accession>
<dbReference type="Gene3D" id="1.10.540.10">
    <property type="entry name" value="Acyl-CoA dehydrogenase/oxidase, N-terminal domain"/>
    <property type="match status" value="1"/>
</dbReference>
<dbReference type="InterPro" id="IPR009075">
    <property type="entry name" value="AcylCo_DH/oxidase_C"/>
</dbReference>
<evidence type="ECO:0000256" key="1">
    <source>
        <dbReference type="ARBA" id="ARBA00001974"/>
    </source>
</evidence>
<feature type="domain" description="Acyl-CoA dehydrogenase/oxidase C-terminal" evidence="15">
    <location>
        <begin position="259"/>
        <end position="408"/>
    </location>
</feature>
<comment type="caution">
    <text evidence="18">The sequence shown here is derived from an EMBL/GenBank/DDBJ whole genome shotgun (WGS) entry which is preliminary data.</text>
</comment>
<sequence>MEASLLIKLPRLVLGRSSAVRQARLSSTFSLDDTMGLTEEQRQMQKIAKDFATKEWLPNMHTWDQKHTFPREALCAAAALGFGAIRVREKFGGSGLGSLDSAVIFESLARGCTSTAAYLSIHNMSTWIVDTFGNEHQRAKWIPKLATMEFCSSYCLTEPGSGSDAAALVTRAIRDNDHYVVNGSKAFISGGGESDLYVCMVRTGDKGPKGITCLAIEKGTRGLSFGKNEEKLGWNTHPTRALILEDCLVPVTNRLGDEGQGFNIAMKGLNNGRVNIAACSVGAAAASIDFVVNYIRGRKQFGKAIADFQFNQFRVAEMAIKLQASRLMVREAAKCVQEERPNATEICAMAKCFATEACFEITDKAMQLMGGYGFIKEFPVQQYFRDCRAHPIIEGTNEIMRLIIARDILK</sequence>
<organism evidence="18 19">
    <name type="scientific">Tropilaelaps mercedesae</name>
    <dbReference type="NCBI Taxonomy" id="418985"/>
    <lineage>
        <taxon>Eukaryota</taxon>
        <taxon>Metazoa</taxon>
        <taxon>Ecdysozoa</taxon>
        <taxon>Arthropoda</taxon>
        <taxon>Chelicerata</taxon>
        <taxon>Arachnida</taxon>
        <taxon>Acari</taxon>
        <taxon>Parasitiformes</taxon>
        <taxon>Mesostigmata</taxon>
        <taxon>Gamasina</taxon>
        <taxon>Dermanyssoidea</taxon>
        <taxon>Laelapidae</taxon>
        <taxon>Tropilaelaps</taxon>
    </lineage>
</organism>
<dbReference type="InterPro" id="IPR036250">
    <property type="entry name" value="AcylCo_DH-like_C"/>
</dbReference>
<comment type="catalytic activity">
    <reaction evidence="8">
        <text>(2S)-2-methylbutanoyl-CoA + oxidized [electron-transfer flavoprotein] + H(+) = (2E)-2-methylbut-2-enoyl-CoA + reduced [electron-transfer flavoprotein]</text>
        <dbReference type="Rhea" id="RHEA:48256"/>
        <dbReference type="Rhea" id="RHEA-COMP:10685"/>
        <dbReference type="Rhea" id="RHEA-COMP:10686"/>
        <dbReference type="ChEBI" id="CHEBI:15378"/>
        <dbReference type="ChEBI" id="CHEBI:57337"/>
        <dbReference type="ChEBI" id="CHEBI:57692"/>
        <dbReference type="ChEBI" id="CHEBI:58307"/>
        <dbReference type="ChEBI" id="CHEBI:88166"/>
    </reaction>
    <physiologicalReaction direction="left-to-right" evidence="8">
        <dbReference type="Rhea" id="RHEA:48257"/>
    </physiologicalReaction>
</comment>
<feature type="domain" description="Acyl-CoA dehydrogenase/oxidase N-terminal" evidence="17">
    <location>
        <begin position="38"/>
        <end position="149"/>
    </location>
</feature>
<dbReference type="Pfam" id="PF00441">
    <property type="entry name" value="Acyl-CoA_dh_1"/>
    <property type="match status" value="1"/>
</dbReference>
<keyword evidence="5 14" id="KW-0285">Flavoprotein</keyword>
<dbReference type="EMBL" id="MNPL01007276">
    <property type="protein sequence ID" value="OQR74842.1"/>
    <property type="molecule type" value="Genomic_DNA"/>
</dbReference>
<keyword evidence="4" id="KW-0101">Branched-chain amino acid catabolism</keyword>
<dbReference type="GO" id="GO:0050660">
    <property type="term" value="F:flavin adenine dinucleotide binding"/>
    <property type="evidence" value="ECO:0007669"/>
    <property type="project" value="InterPro"/>
</dbReference>
<dbReference type="GO" id="GO:0005739">
    <property type="term" value="C:mitochondrion"/>
    <property type="evidence" value="ECO:0007669"/>
    <property type="project" value="TreeGrafter"/>
</dbReference>